<dbReference type="Pfam" id="PF13649">
    <property type="entry name" value="Methyltransf_25"/>
    <property type="match status" value="1"/>
</dbReference>
<organism evidence="2 3">
    <name type="scientific">Phycomyces blakesleeanus (strain ATCC 8743b / DSM 1359 / FGSC 10004 / NBRC 33097 / NRRL 1555)</name>
    <dbReference type="NCBI Taxonomy" id="763407"/>
    <lineage>
        <taxon>Eukaryota</taxon>
        <taxon>Fungi</taxon>
        <taxon>Fungi incertae sedis</taxon>
        <taxon>Mucoromycota</taxon>
        <taxon>Mucoromycotina</taxon>
        <taxon>Mucoromycetes</taxon>
        <taxon>Mucorales</taxon>
        <taxon>Phycomycetaceae</taxon>
        <taxon>Phycomyces</taxon>
    </lineage>
</organism>
<name>A0A167K815_PHYB8</name>
<reference evidence="3" key="1">
    <citation type="submission" date="2015-06" db="EMBL/GenBank/DDBJ databases">
        <title>Expansion of signal transduction pathways in fungi by whole-genome duplication.</title>
        <authorList>
            <consortium name="DOE Joint Genome Institute"/>
            <person name="Corrochano L.M."/>
            <person name="Kuo A."/>
            <person name="Marcet-Houben M."/>
            <person name="Polaino S."/>
            <person name="Salamov A."/>
            <person name="Villalobos J.M."/>
            <person name="Alvarez M.I."/>
            <person name="Avalos J."/>
            <person name="Benito E.P."/>
            <person name="Benoit I."/>
            <person name="Burger G."/>
            <person name="Camino L.P."/>
            <person name="Canovas D."/>
            <person name="Cerda-Olmedo E."/>
            <person name="Cheng J.-F."/>
            <person name="Dominguez A."/>
            <person name="Elias M."/>
            <person name="Eslava A.P."/>
            <person name="Glaser F."/>
            <person name="Grimwood J."/>
            <person name="Gutierrez G."/>
            <person name="Heitman J."/>
            <person name="Henrissat B."/>
            <person name="Iturriaga E.A."/>
            <person name="Lang B.F."/>
            <person name="Lavin J.L."/>
            <person name="Lee S."/>
            <person name="Li W."/>
            <person name="Lindquist E."/>
            <person name="Lopez-Garcia S."/>
            <person name="Luque E.M."/>
            <person name="Marcos A.T."/>
            <person name="Martin J."/>
            <person name="McCluskey K."/>
            <person name="Medina H.R."/>
            <person name="Miralles-Duran A."/>
            <person name="Miyazaki A."/>
            <person name="Munoz-Torres E."/>
            <person name="Oguiza J.A."/>
            <person name="Ohm R."/>
            <person name="Olmedo M."/>
            <person name="Orejas M."/>
            <person name="Ortiz-Castellanos L."/>
            <person name="Pisabarro A.G."/>
            <person name="Rodriguez-Romero J."/>
            <person name="Ruiz-Herrera J."/>
            <person name="Ruiz-Vazquez R."/>
            <person name="Sanz C."/>
            <person name="Schackwitz W."/>
            <person name="Schmutz J."/>
            <person name="Shahriari M."/>
            <person name="Shelest E."/>
            <person name="Silva-Franco F."/>
            <person name="Soanes D."/>
            <person name="Syed K."/>
            <person name="Tagua V.G."/>
            <person name="Talbot N.J."/>
            <person name="Thon M."/>
            <person name="De vries R.P."/>
            <person name="Wiebenga A."/>
            <person name="Yadav J.S."/>
            <person name="Braun E.L."/>
            <person name="Baker S."/>
            <person name="Garre V."/>
            <person name="Horwitz B."/>
            <person name="Torres-Martinez S."/>
            <person name="Idnurm A."/>
            <person name="Herrera-Estrella A."/>
            <person name="Gabaldon T."/>
            <person name="Grigoriev I.V."/>
        </authorList>
    </citation>
    <scope>NUCLEOTIDE SEQUENCE [LARGE SCALE GENOMIC DNA]</scope>
    <source>
        <strain evidence="3">NRRL 1555(-)</strain>
    </source>
</reference>
<dbReference type="CDD" id="cd02440">
    <property type="entry name" value="AdoMet_MTases"/>
    <property type="match status" value="1"/>
</dbReference>
<protein>
    <recommendedName>
        <fullName evidence="1">Methyltransferase domain-containing protein</fullName>
    </recommendedName>
</protein>
<proteinExistence type="predicted"/>
<dbReference type="VEuPathDB" id="FungiDB:PHYBLDRAFT_69321"/>
<dbReference type="PANTHER" id="PTHR43591">
    <property type="entry name" value="METHYLTRANSFERASE"/>
    <property type="match status" value="1"/>
</dbReference>
<dbReference type="GeneID" id="29002984"/>
<dbReference type="AlphaFoldDB" id="A0A167K815"/>
<dbReference type="FunCoup" id="A0A167K815">
    <property type="interactions" value="3"/>
</dbReference>
<dbReference type="STRING" id="763407.A0A167K815"/>
<evidence type="ECO:0000313" key="3">
    <source>
        <dbReference type="Proteomes" id="UP000077315"/>
    </source>
</evidence>
<dbReference type="RefSeq" id="XP_018285490.1">
    <property type="nucleotide sequence ID" value="XM_018442078.1"/>
</dbReference>
<dbReference type="SUPFAM" id="SSF53335">
    <property type="entry name" value="S-adenosyl-L-methionine-dependent methyltransferases"/>
    <property type="match status" value="1"/>
</dbReference>
<evidence type="ECO:0000313" key="2">
    <source>
        <dbReference type="EMBL" id="OAD67450.1"/>
    </source>
</evidence>
<dbReference type="Proteomes" id="UP000077315">
    <property type="component" value="Unassembled WGS sequence"/>
</dbReference>
<evidence type="ECO:0000259" key="1">
    <source>
        <dbReference type="Pfam" id="PF13649"/>
    </source>
</evidence>
<accession>A0A167K815</accession>
<gene>
    <name evidence="2" type="ORF">PHYBLDRAFT_69321</name>
</gene>
<dbReference type="Gene3D" id="3.40.50.150">
    <property type="entry name" value="Vaccinia Virus protein VP39"/>
    <property type="match status" value="1"/>
</dbReference>
<dbReference type="InterPro" id="IPR041698">
    <property type="entry name" value="Methyltransf_25"/>
</dbReference>
<dbReference type="EMBL" id="KV440999">
    <property type="protein sequence ID" value="OAD67450.1"/>
    <property type="molecule type" value="Genomic_DNA"/>
</dbReference>
<sequence>MGIMNSLRGIMKPSASLSSSSNSSCKSKASCQVHVACQIETMQSTSNLSAISTQRPSYRFEHGRRYHDIEDSVYVLPNDDPEIDRLHQQHWVLHHAFDGNFSSPVHKLLEEGAVVLDSCCGPATWTLDMAKAYDRSEFYGIDISPVFPEDIKPANTHFQLANITNRLPFPDNHFDFIHQRLLIFGLTRSDWTKAIDELLRVLKPGGWIEFKELELNLENTGTMTTKLKESMITMTTTRDMNPTIGRELRLLLIQRGLLNIQAKRISVPVNHDGKIGELFWDNYKQMSLALAPVISGSLPLDFPQFLDSCAKECAKEKTNWGWHVVYAQKPVSPIRFSH</sequence>
<keyword evidence="3" id="KW-1185">Reference proteome</keyword>
<dbReference type="InParanoid" id="A0A167K815"/>
<dbReference type="OrthoDB" id="2013972at2759"/>
<feature type="domain" description="Methyltransferase" evidence="1">
    <location>
        <begin position="115"/>
        <end position="206"/>
    </location>
</feature>
<dbReference type="InterPro" id="IPR029063">
    <property type="entry name" value="SAM-dependent_MTases_sf"/>
</dbReference>